<keyword evidence="4" id="KW-0175">Coiled coil</keyword>
<feature type="compositionally biased region" description="Polar residues" evidence="5">
    <location>
        <begin position="370"/>
        <end position="384"/>
    </location>
</feature>
<evidence type="ECO:0000259" key="7">
    <source>
        <dbReference type="PROSITE" id="PS51205"/>
    </source>
</evidence>
<dbReference type="PANTHER" id="PTHR46089:SF2">
    <property type="entry name" value="ALSIN HOMOLOG"/>
    <property type="match status" value="1"/>
</dbReference>
<feature type="repeat" description="RCC1" evidence="3">
    <location>
        <begin position="447"/>
        <end position="498"/>
    </location>
</feature>
<dbReference type="SUPFAM" id="SSF50729">
    <property type="entry name" value="PH domain-like"/>
    <property type="match status" value="1"/>
</dbReference>
<dbReference type="SMART" id="SM00698">
    <property type="entry name" value="MORN"/>
    <property type="match status" value="8"/>
</dbReference>
<dbReference type="Gene3D" id="2.20.110.10">
    <property type="entry name" value="Histone H3 K4-specific methyltransferase SET7/9 N-terminal domain"/>
    <property type="match status" value="3"/>
</dbReference>
<dbReference type="GeneID" id="107221246"/>
<dbReference type="InterPro" id="IPR011993">
    <property type="entry name" value="PH-like_dom_sf"/>
</dbReference>
<evidence type="ECO:0000256" key="3">
    <source>
        <dbReference type="PROSITE-ProRule" id="PRU00235"/>
    </source>
</evidence>
<keyword evidence="1" id="KW-0344">Guanine-nucleotide releasing factor</keyword>
<dbReference type="Pfam" id="PF25384">
    <property type="entry name" value="Alsin_RLD"/>
    <property type="match status" value="1"/>
</dbReference>
<feature type="region of interest" description="Disordered" evidence="5">
    <location>
        <begin position="370"/>
        <end position="404"/>
    </location>
</feature>
<feature type="coiled-coil region" evidence="4">
    <location>
        <begin position="772"/>
        <end position="806"/>
    </location>
</feature>
<feature type="compositionally biased region" description="Low complexity" evidence="5">
    <location>
        <begin position="247"/>
        <end position="256"/>
    </location>
</feature>
<dbReference type="InterPro" id="IPR037191">
    <property type="entry name" value="VPS9_dom_sf"/>
</dbReference>
<dbReference type="SUPFAM" id="SSF50985">
    <property type="entry name" value="RCC1/BLIP-II"/>
    <property type="match status" value="2"/>
</dbReference>
<evidence type="ECO:0000259" key="6">
    <source>
        <dbReference type="PROSITE" id="PS50003"/>
    </source>
</evidence>
<evidence type="ECO:0000256" key="1">
    <source>
        <dbReference type="ARBA" id="ARBA00022658"/>
    </source>
</evidence>
<feature type="domain" description="VPS9" evidence="7">
    <location>
        <begin position="1418"/>
        <end position="1564"/>
    </location>
</feature>
<dbReference type="InterPro" id="IPR009091">
    <property type="entry name" value="RCC1/BLIP-II"/>
</dbReference>
<evidence type="ECO:0000256" key="5">
    <source>
        <dbReference type="SAM" id="MobiDB-lite"/>
    </source>
</evidence>
<dbReference type="Proteomes" id="UP000829291">
    <property type="component" value="Chromosome 2"/>
</dbReference>
<dbReference type="PANTHER" id="PTHR46089">
    <property type="entry name" value="ALSIN HOMOLOG"/>
    <property type="match status" value="1"/>
</dbReference>
<dbReference type="PROSITE" id="PS50003">
    <property type="entry name" value="PH_DOMAIN"/>
    <property type="match status" value="1"/>
</dbReference>
<dbReference type="Pfam" id="PF02204">
    <property type="entry name" value="VPS9"/>
    <property type="match status" value="1"/>
</dbReference>
<gene>
    <name evidence="9" type="primary">LOC107221246</name>
</gene>
<evidence type="ECO:0000256" key="2">
    <source>
        <dbReference type="ARBA" id="ARBA00022737"/>
    </source>
</evidence>
<dbReference type="InterPro" id="IPR059093">
    <property type="entry name" value="HA_Alsin"/>
</dbReference>
<keyword evidence="2" id="KW-0677">Repeat</keyword>
<evidence type="ECO:0000313" key="9">
    <source>
        <dbReference type="RefSeq" id="XP_046588243.1"/>
    </source>
</evidence>
<name>A0ABM3FJP1_NEOLC</name>
<dbReference type="PROSITE" id="PS50012">
    <property type="entry name" value="RCC1_3"/>
    <property type="match status" value="2"/>
</dbReference>
<dbReference type="SUPFAM" id="SSF109993">
    <property type="entry name" value="VPS9 domain"/>
    <property type="match status" value="1"/>
</dbReference>
<dbReference type="InterPro" id="IPR001849">
    <property type="entry name" value="PH_domain"/>
</dbReference>
<reference evidence="9" key="1">
    <citation type="submission" date="2025-08" db="UniProtKB">
        <authorList>
            <consortium name="RefSeq"/>
        </authorList>
    </citation>
    <scope>IDENTIFICATION</scope>
    <source>
        <tissue evidence="9">Thorax and Abdomen</tissue>
    </source>
</reference>
<sequence>MERYMYLWRGPEKILYTFGDQPSGLICRLVTVKDHVFVSTTTNNLYHGVVATHLESETCPLLTFKRVQFYAMDIATNSDYLFIVNDAGQVLRIDPSDMTHVETITLREEPKSCSHGYKADNESVKVKSLAASDNAMLFIAENGQLWANGDQPQIDIKTSEPKKVTFFDGRIVSSVACGANFNVALVRKIIRTMKDDTDSENDLEEEVFVSSCPHCVSDVMLSPVSQPSTDTCPLGLHVRQSSEDRSTNSTSAPSTASKDHDNALLLDDEKRFDDLSKTLTNGDNFSDGLPIELQREEKKNVIFINTEAARQFLTRQLSWVSSYGNAGEELLAECADRPTRIIKQNVSNMASLVYEGVKTVGDKVVTLSRHMSGSSDNNEAQDSGQDGLEDGVTGDTKPTATSLANSLRCEEFPWSSSAGTSDRELSEQGLNERINTLVRAGNSLLSTELWTWGDIQYGQLGTGDTTKRPRPILVEKFHNLGIKKIVCGSYHVLALTLDGRAYAWGRNNSFQVTPQSPTDQSSPRLFSCGPSSSQPERVRDMAAGENHTLIMTSTGLQLMGKYSLERTGEIIQIKIPDAVGYSAKQILSSGSYSCCTMINQPACDISSDLTNEQIFLEEMLMVYQNLIKPFQKKGGATQESNVYETLCQCYTELISFTSLNVLSLWDYYDHNGEAYEVVVVASIEEYITVYKHYLNAICDVVSLGGFTHIARIIDVPQTLISLFMDKVKGSKSKKANNEAIIALALQHPLNRLNRYKAMVHSLIRINGPKLGIERLQEALGKWEQICDEQERRLKEAETTKQFWESSGKLVELLRSPDRRLIRESRTHPISVLNCGRFSTHWFVLLTDILIHVNGTSHTVHPLPTLWVEPLQDTDAVQHVAWRKLTRKGLISNALSVTTPEDSLVLYTPTPAERTEWLQALQTAIKRSLLRVVGHVPPLVRSSSFSFTKHSLYKDAKYTGRWLNGKPHGTGKLEWSDGRMYVGHFHRGIMHGTGKMEIPTQGIYEGQWKDGQQNGYGTMKYINGDIYEGHFKDSLPHGHGIKKEGHFMASVASIYIGEWVAGLKQGYGVMDDITTGEKYLGLWNNNMKHGCGLIVTLDGIYYEGVFMQDILTGHGVMIFEDGTHYEGEFRSAGVFSGKGTLTFSSGDKIEGNMNGAWNEGVKITATLHMNVANCSSHVNAKPTSFGKLCVPPDQKWKAIFRQCYQQLGVSEPGSKNNSTANKIGETQRVWQNVAVVITNSHQDTIQRRKDIARDLNSSSSTCRQKDRSNINQLEKIPQFGWDSLNLKTYDEVHDYLIKAFESLHHPLGTLLTEVAAAYTATYGGVRVHPLLLSHAVAELHSITSRIYHVVTLLFPALPPGGQELILETEDSEESKVVSAAAILHPILLPRVHSALFVLYALHNKKEDDAYWKRLMKWNKQPDITLMAFLGIDPKFWKSATTNHIGEHPLPNDAEQLFGDAVETLQQLKTTFSPLEKLLVIRNTFEQMTQVVQRQLGSTYLWTMDELFPVFHFVVVRARVLQLGSEINFIEDFMEPYLQNGELGIMFTTLKVCGILSTESLKFLQEHFW</sequence>
<dbReference type="CDD" id="cd13269">
    <property type="entry name" value="PH_alsin"/>
    <property type="match status" value="1"/>
</dbReference>
<organism evidence="8 9">
    <name type="scientific">Neodiprion lecontei</name>
    <name type="common">Redheaded pine sawfly</name>
    <dbReference type="NCBI Taxonomy" id="441921"/>
    <lineage>
        <taxon>Eukaryota</taxon>
        <taxon>Metazoa</taxon>
        <taxon>Ecdysozoa</taxon>
        <taxon>Arthropoda</taxon>
        <taxon>Hexapoda</taxon>
        <taxon>Insecta</taxon>
        <taxon>Pterygota</taxon>
        <taxon>Neoptera</taxon>
        <taxon>Endopterygota</taxon>
        <taxon>Hymenoptera</taxon>
        <taxon>Tenthredinoidea</taxon>
        <taxon>Diprionidae</taxon>
        <taxon>Diprioninae</taxon>
        <taxon>Neodiprion</taxon>
    </lineage>
</organism>
<feature type="domain" description="PH" evidence="6">
    <location>
        <begin position="894"/>
        <end position="925"/>
    </location>
</feature>
<dbReference type="Gene3D" id="1.20.1050.80">
    <property type="entry name" value="VPS9 domain"/>
    <property type="match status" value="1"/>
</dbReference>
<dbReference type="InterPro" id="IPR051984">
    <property type="entry name" value="Alsin"/>
</dbReference>
<dbReference type="SUPFAM" id="SSF82185">
    <property type="entry name" value="Histone H3 K4-specific methyltransferase SET7/9 N-terminal domain"/>
    <property type="match status" value="2"/>
</dbReference>
<dbReference type="InterPro" id="IPR003409">
    <property type="entry name" value="MORN"/>
</dbReference>
<dbReference type="InterPro" id="IPR000408">
    <property type="entry name" value="Reg_chr_condens"/>
</dbReference>
<evidence type="ECO:0000313" key="8">
    <source>
        <dbReference type="Proteomes" id="UP000829291"/>
    </source>
</evidence>
<evidence type="ECO:0000256" key="4">
    <source>
        <dbReference type="SAM" id="Coils"/>
    </source>
</evidence>
<accession>A0ABM3FJP1</accession>
<dbReference type="InterPro" id="IPR057248">
    <property type="entry name" value="Alsin-like_PH"/>
</dbReference>
<dbReference type="RefSeq" id="XP_046588243.1">
    <property type="nucleotide sequence ID" value="XM_046732287.1"/>
</dbReference>
<dbReference type="Gene3D" id="2.130.10.30">
    <property type="entry name" value="Regulator of chromosome condensation 1/beta-lactamase-inhibitor protein II"/>
    <property type="match status" value="2"/>
</dbReference>
<dbReference type="Gene3D" id="2.30.29.30">
    <property type="entry name" value="Pleckstrin-homology domain (PH domain)/Phosphotyrosine-binding domain (PTB)"/>
    <property type="match status" value="1"/>
</dbReference>
<feature type="region of interest" description="Disordered" evidence="5">
    <location>
        <begin position="513"/>
        <end position="533"/>
    </location>
</feature>
<dbReference type="Pfam" id="PF02493">
    <property type="entry name" value="MORN"/>
    <property type="match status" value="8"/>
</dbReference>
<dbReference type="Pfam" id="PF26202">
    <property type="entry name" value="HA_Alsin"/>
    <property type="match status" value="1"/>
</dbReference>
<proteinExistence type="predicted"/>
<dbReference type="Pfam" id="PF25389">
    <property type="entry name" value="DH_ALS2"/>
    <property type="match status" value="1"/>
</dbReference>
<protein>
    <submittedName>
        <fullName evidence="9">Alsin isoform X1</fullName>
    </submittedName>
</protein>
<dbReference type="Pfam" id="PF25383">
    <property type="entry name" value="PH_alsin"/>
    <property type="match status" value="1"/>
</dbReference>
<dbReference type="InterPro" id="IPR003123">
    <property type="entry name" value="VPS9"/>
</dbReference>
<feature type="repeat" description="RCC1" evidence="3">
    <location>
        <begin position="499"/>
        <end position="554"/>
    </location>
</feature>
<dbReference type="PROSITE" id="PS51205">
    <property type="entry name" value="VPS9"/>
    <property type="match status" value="1"/>
</dbReference>
<feature type="region of interest" description="Disordered" evidence="5">
    <location>
        <begin position="234"/>
        <end position="263"/>
    </location>
</feature>
<keyword evidence="8" id="KW-1185">Reference proteome</keyword>